<keyword evidence="2" id="KW-1185">Reference proteome</keyword>
<dbReference type="GeneID" id="20365181"/>
<dbReference type="KEGG" id="fpu:FPSE_06563"/>
<comment type="caution">
    <text evidence="1">The sequence shown here is derived from an EMBL/GenBank/DDBJ whole genome shotgun (WGS) entry which is preliminary data.</text>
</comment>
<evidence type="ECO:0000313" key="1">
    <source>
        <dbReference type="EMBL" id="EKJ73298.1"/>
    </source>
</evidence>
<dbReference type="Proteomes" id="UP000007978">
    <property type="component" value="Chromosome 3"/>
</dbReference>
<dbReference type="RefSeq" id="XP_009257956.1">
    <property type="nucleotide sequence ID" value="XM_009259681.1"/>
</dbReference>
<reference evidence="1 2" key="1">
    <citation type="journal article" date="2012" name="PLoS Pathog.">
        <title>Comparative pathogenomics reveals horizontally acquired novel virulence genes in fungi infecting cereal hosts.</title>
        <authorList>
            <person name="Gardiner D.M."/>
            <person name="McDonald M.C."/>
            <person name="Covarelli L."/>
            <person name="Solomon P.S."/>
            <person name="Rusu A.G."/>
            <person name="Marshall M."/>
            <person name="Kazan K."/>
            <person name="Chakraborty S."/>
            <person name="McDonald B.A."/>
            <person name="Manners J.M."/>
        </authorList>
    </citation>
    <scope>NUCLEOTIDE SEQUENCE [LARGE SCALE GENOMIC DNA]</scope>
    <source>
        <strain evidence="1 2">CS3096</strain>
    </source>
</reference>
<dbReference type="HOGENOM" id="CLU_3260621_0_0_1"/>
<dbReference type="AlphaFoldDB" id="K3VJC4"/>
<organism evidence="1 2">
    <name type="scientific">Fusarium pseudograminearum (strain CS3096)</name>
    <name type="common">Wheat and barley crown-rot fungus</name>
    <dbReference type="NCBI Taxonomy" id="1028729"/>
    <lineage>
        <taxon>Eukaryota</taxon>
        <taxon>Fungi</taxon>
        <taxon>Dikarya</taxon>
        <taxon>Ascomycota</taxon>
        <taxon>Pezizomycotina</taxon>
        <taxon>Sordariomycetes</taxon>
        <taxon>Hypocreomycetidae</taxon>
        <taxon>Hypocreales</taxon>
        <taxon>Nectriaceae</taxon>
        <taxon>Fusarium</taxon>
    </lineage>
</organism>
<evidence type="ECO:0000313" key="2">
    <source>
        <dbReference type="Proteomes" id="UP000007978"/>
    </source>
</evidence>
<name>K3VJC4_FUSPC</name>
<accession>K3VJC4</accession>
<sequence length="42" mass="5148">MESLSYEYLKIYMLGHHLGTLYLKPEFSISFRFFQRNKQSML</sequence>
<dbReference type="EMBL" id="AFNW01000182">
    <property type="protein sequence ID" value="EKJ73298.1"/>
    <property type="molecule type" value="Genomic_DNA"/>
</dbReference>
<protein>
    <submittedName>
        <fullName evidence="1">Uncharacterized protein</fullName>
    </submittedName>
</protein>
<gene>
    <name evidence="1" type="ORF">FPSE_06563</name>
</gene>
<proteinExistence type="predicted"/>